<gene>
    <name evidence="2" type="ORF">GCM10010346_34040</name>
</gene>
<keyword evidence="3" id="KW-1185">Reference proteome</keyword>
<comment type="caution">
    <text evidence="2">The sequence shown here is derived from an EMBL/GenBank/DDBJ whole genome shotgun (WGS) entry which is preliminary data.</text>
</comment>
<organism evidence="2 3">
    <name type="scientific">Streptomyces chryseus</name>
    <dbReference type="NCBI Taxonomy" id="68186"/>
    <lineage>
        <taxon>Bacteria</taxon>
        <taxon>Bacillati</taxon>
        <taxon>Actinomycetota</taxon>
        <taxon>Actinomycetes</taxon>
        <taxon>Kitasatosporales</taxon>
        <taxon>Streptomycetaceae</taxon>
        <taxon>Streptomyces</taxon>
    </lineage>
</organism>
<dbReference type="Proteomes" id="UP000599437">
    <property type="component" value="Unassembled WGS sequence"/>
</dbReference>
<accession>A0ABQ3DSP2</accession>
<proteinExistence type="predicted"/>
<dbReference type="Pfam" id="PF05685">
    <property type="entry name" value="Uma2"/>
    <property type="match status" value="1"/>
</dbReference>
<evidence type="ECO:0000259" key="1">
    <source>
        <dbReference type="Pfam" id="PF05685"/>
    </source>
</evidence>
<dbReference type="PANTHER" id="PTHR35400:SF3">
    <property type="entry name" value="SLL1072 PROTEIN"/>
    <property type="match status" value="1"/>
</dbReference>
<dbReference type="CDD" id="cd06260">
    <property type="entry name" value="DUF820-like"/>
    <property type="match status" value="1"/>
</dbReference>
<dbReference type="InterPro" id="IPR012296">
    <property type="entry name" value="Nuclease_put_TT1808"/>
</dbReference>
<evidence type="ECO:0000313" key="3">
    <source>
        <dbReference type="Proteomes" id="UP000599437"/>
    </source>
</evidence>
<feature type="domain" description="Putative restriction endonuclease" evidence="1">
    <location>
        <begin position="27"/>
        <end position="187"/>
    </location>
</feature>
<dbReference type="EMBL" id="BMVO01000009">
    <property type="protein sequence ID" value="GHB07903.1"/>
    <property type="molecule type" value="Genomic_DNA"/>
</dbReference>
<dbReference type="InterPro" id="IPR008538">
    <property type="entry name" value="Uma2"/>
</dbReference>
<dbReference type="InterPro" id="IPR011335">
    <property type="entry name" value="Restrct_endonuc-II-like"/>
</dbReference>
<dbReference type="Gene3D" id="3.90.1570.10">
    <property type="entry name" value="tt1808, chain A"/>
    <property type="match status" value="1"/>
</dbReference>
<evidence type="ECO:0000313" key="2">
    <source>
        <dbReference type="EMBL" id="GHB07903.1"/>
    </source>
</evidence>
<name>A0ABQ3DSP2_9ACTN</name>
<dbReference type="SUPFAM" id="SSF52980">
    <property type="entry name" value="Restriction endonuclease-like"/>
    <property type="match status" value="1"/>
</dbReference>
<reference evidence="3" key="1">
    <citation type="journal article" date="2019" name="Int. J. Syst. Evol. Microbiol.">
        <title>The Global Catalogue of Microorganisms (GCM) 10K type strain sequencing project: providing services to taxonomists for standard genome sequencing and annotation.</title>
        <authorList>
            <consortium name="The Broad Institute Genomics Platform"/>
            <consortium name="The Broad Institute Genome Sequencing Center for Infectious Disease"/>
            <person name="Wu L."/>
            <person name="Ma J."/>
        </authorList>
    </citation>
    <scope>NUCLEOTIDE SEQUENCE [LARGE SCALE GENOMIC DNA]</scope>
    <source>
        <strain evidence="3">JCM 4737</strain>
    </source>
</reference>
<sequence length="200" mass="22264">MGGTMTAEPLPTEISWPVPPQDGYTVDDLLTLPDLPPHTELIDGSLVFVSPQRSFHSLAMFLLETGLRATVPKDLRVRREMTVVVDKRQGPEPDVSVIRAAAVTDSEETHYRAKDVLLAVEVVSPDSEKRDRERKPQIYAQGGIAHFWRVERGDDGRPAVYVYELDPATKAYGLVGIHHDRLKLSVPFTVDIDLAAIDEL</sequence>
<protein>
    <recommendedName>
        <fullName evidence="1">Putative restriction endonuclease domain-containing protein</fullName>
    </recommendedName>
</protein>
<dbReference type="PANTHER" id="PTHR35400">
    <property type="entry name" value="SLR1083 PROTEIN"/>
    <property type="match status" value="1"/>
</dbReference>